<evidence type="ECO:0000313" key="2">
    <source>
        <dbReference type="Proteomes" id="UP001175211"/>
    </source>
</evidence>
<protein>
    <submittedName>
        <fullName evidence="1">Uncharacterized protein</fullName>
    </submittedName>
</protein>
<dbReference type="GeneID" id="85357041"/>
<dbReference type="Proteomes" id="UP001175211">
    <property type="component" value="Unassembled WGS sequence"/>
</dbReference>
<evidence type="ECO:0000313" key="1">
    <source>
        <dbReference type="EMBL" id="KAK0457173.1"/>
    </source>
</evidence>
<proteinExistence type="predicted"/>
<reference evidence="1" key="1">
    <citation type="submission" date="2023-06" db="EMBL/GenBank/DDBJ databases">
        <authorList>
            <consortium name="Lawrence Berkeley National Laboratory"/>
            <person name="Ahrendt S."/>
            <person name="Sahu N."/>
            <person name="Indic B."/>
            <person name="Wong-Bajracharya J."/>
            <person name="Merenyi Z."/>
            <person name="Ke H.-M."/>
            <person name="Monk M."/>
            <person name="Kocsube S."/>
            <person name="Drula E."/>
            <person name="Lipzen A."/>
            <person name="Balint B."/>
            <person name="Henrissat B."/>
            <person name="Andreopoulos B."/>
            <person name="Martin F.M."/>
            <person name="Harder C.B."/>
            <person name="Rigling D."/>
            <person name="Ford K.L."/>
            <person name="Foster G.D."/>
            <person name="Pangilinan J."/>
            <person name="Papanicolaou A."/>
            <person name="Barry K."/>
            <person name="LaButti K."/>
            <person name="Viragh M."/>
            <person name="Koriabine M."/>
            <person name="Yan M."/>
            <person name="Riley R."/>
            <person name="Champramary S."/>
            <person name="Plett K.L."/>
            <person name="Tsai I.J."/>
            <person name="Slot J."/>
            <person name="Sipos G."/>
            <person name="Plett J."/>
            <person name="Nagy L.G."/>
            <person name="Grigoriev I.V."/>
        </authorList>
    </citation>
    <scope>NUCLEOTIDE SEQUENCE</scope>
    <source>
        <strain evidence="1">CCBAS 213</strain>
    </source>
</reference>
<keyword evidence="2" id="KW-1185">Reference proteome</keyword>
<dbReference type="EMBL" id="JAUEPS010000023">
    <property type="protein sequence ID" value="KAK0457173.1"/>
    <property type="molecule type" value="Genomic_DNA"/>
</dbReference>
<comment type="caution">
    <text evidence="1">The sequence shown here is derived from an EMBL/GenBank/DDBJ whole genome shotgun (WGS) entry which is preliminary data.</text>
</comment>
<feature type="non-terminal residue" evidence="1">
    <location>
        <position position="257"/>
    </location>
</feature>
<organism evidence="1 2">
    <name type="scientific">Armillaria tabescens</name>
    <name type="common">Ringless honey mushroom</name>
    <name type="synonym">Agaricus tabescens</name>
    <dbReference type="NCBI Taxonomy" id="1929756"/>
    <lineage>
        <taxon>Eukaryota</taxon>
        <taxon>Fungi</taxon>
        <taxon>Dikarya</taxon>
        <taxon>Basidiomycota</taxon>
        <taxon>Agaricomycotina</taxon>
        <taxon>Agaricomycetes</taxon>
        <taxon>Agaricomycetidae</taxon>
        <taxon>Agaricales</taxon>
        <taxon>Marasmiineae</taxon>
        <taxon>Physalacriaceae</taxon>
        <taxon>Desarmillaria</taxon>
    </lineage>
</organism>
<accession>A0AA39N4I4</accession>
<dbReference type="RefSeq" id="XP_060329488.1">
    <property type="nucleotide sequence ID" value="XM_060473493.1"/>
</dbReference>
<name>A0AA39N4I4_ARMTA</name>
<gene>
    <name evidence="1" type="ORF">EV420DRAFT_1551913</name>
</gene>
<dbReference type="AlphaFoldDB" id="A0AA39N4I4"/>
<sequence>MKQIIVAESTGALPIRSVATVQCYAEGLLSFYFNTLQDLLGDARRSDAVVDTRKLDRCVRAHLHFQYRHCWIPTGLIDHSTPDLRAELLAVDSLGDPKNVRDLIVATLRTLPYNQTLRLQPIVWGHLFSKIMPFDREVYELLFHALPAIYWSVNSKDLPRLYPNEGLSMPMISTGDRPETLATAISESLFTYIGDILLEGCDDFKVQDSISYHDPTSQLPEPDDPRVCFLLSMAGSPSIHRMNTLDSSLGTFFSAVL</sequence>